<accession>A0AAC9P9L5</accession>
<proteinExistence type="inferred from homology"/>
<dbReference type="EC" id="2.5.1.145" evidence="7"/>
<dbReference type="HAMAP" id="MF_01147">
    <property type="entry name" value="Lgt"/>
    <property type="match status" value="1"/>
</dbReference>
<dbReference type="PANTHER" id="PTHR30589">
    <property type="entry name" value="PROLIPOPROTEIN DIACYLGLYCERYL TRANSFERASE"/>
    <property type="match status" value="1"/>
</dbReference>
<evidence type="ECO:0000256" key="5">
    <source>
        <dbReference type="ARBA" id="ARBA00022989"/>
    </source>
</evidence>
<feature type="transmembrane region" description="Helical" evidence="7">
    <location>
        <begin position="49"/>
        <end position="66"/>
    </location>
</feature>
<keyword evidence="3 7" id="KW-0808">Transferase</keyword>
<evidence type="ECO:0000256" key="4">
    <source>
        <dbReference type="ARBA" id="ARBA00022692"/>
    </source>
</evidence>
<feature type="transmembrane region" description="Helical" evidence="7">
    <location>
        <begin position="260"/>
        <end position="287"/>
    </location>
</feature>
<dbReference type="AlphaFoldDB" id="A0AAC9P9L5"/>
<comment type="similarity">
    <text evidence="1 7">Belongs to the Lgt family.</text>
</comment>
<keyword evidence="2 7" id="KW-1003">Cell membrane</keyword>
<evidence type="ECO:0000256" key="7">
    <source>
        <dbReference type="HAMAP-Rule" id="MF_01147"/>
    </source>
</evidence>
<dbReference type="PROSITE" id="PS01311">
    <property type="entry name" value="LGT"/>
    <property type="match status" value="1"/>
</dbReference>
<dbReference type="NCBIfam" id="TIGR00544">
    <property type="entry name" value="lgt"/>
    <property type="match status" value="1"/>
</dbReference>
<dbReference type="Proteomes" id="UP000182373">
    <property type="component" value="Chromosome"/>
</dbReference>
<keyword evidence="4 7" id="KW-0812">Transmembrane</keyword>
<keyword evidence="6 7" id="KW-0472">Membrane</keyword>
<sequence length="309" mass="34057">MVHLTAREALPIHPQDSPIRRDAARSNMLPVMMFPGFDPVLVQVGPFAIRWYALAYIVGLVLGWRLMRRLVRLDPAVASVEQVDDFLTWATLGVVLGGRLGYVLFYQPSFFLTHPGAIIQVWHGGMSFHGGMLGVVVATILFCHRNRISFLGFADRLVVCVPLGLMLGRIANFINGELWGRAAPDWLPWAMIFPSGGPVPRHPSQLYEAGLEGALLFIVMLLLVRRPAVRARFGQLGGSFLIGYSIARILSEHFREPDSFLGFLTFGLTMGQILCLPMAMAGLWLVLRARTNAPANAPSTGQTDIRSAP</sequence>
<evidence type="ECO:0000256" key="2">
    <source>
        <dbReference type="ARBA" id="ARBA00022475"/>
    </source>
</evidence>
<feature type="binding site" evidence="7">
    <location>
        <position position="169"/>
    </location>
    <ligand>
        <name>a 1,2-diacyl-sn-glycero-3-phospho-(1'-sn-glycerol)</name>
        <dbReference type="ChEBI" id="CHEBI:64716"/>
    </ligand>
</feature>
<feature type="transmembrane region" description="Helical" evidence="7">
    <location>
        <begin position="86"/>
        <end position="106"/>
    </location>
</feature>
<name>A0AAC9P9L5_9PROT</name>
<feature type="transmembrane region" description="Helical" evidence="7">
    <location>
        <begin position="126"/>
        <end position="144"/>
    </location>
</feature>
<dbReference type="GO" id="GO:0005886">
    <property type="term" value="C:plasma membrane"/>
    <property type="evidence" value="ECO:0007669"/>
    <property type="project" value="UniProtKB-SubCell"/>
</dbReference>
<organism evidence="8 9">
    <name type="scientific">Granulibacter bethesdensis</name>
    <dbReference type="NCBI Taxonomy" id="364410"/>
    <lineage>
        <taxon>Bacteria</taxon>
        <taxon>Pseudomonadati</taxon>
        <taxon>Pseudomonadota</taxon>
        <taxon>Alphaproteobacteria</taxon>
        <taxon>Acetobacterales</taxon>
        <taxon>Acetobacteraceae</taxon>
        <taxon>Granulibacter</taxon>
    </lineage>
</organism>
<dbReference type="Pfam" id="PF01790">
    <property type="entry name" value="LGT"/>
    <property type="match status" value="1"/>
</dbReference>
<feature type="transmembrane region" description="Helical" evidence="7">
    <location>
        <begin position="236"/>
        <end position="254"/>
    </location>
</feature>
<evidence type="ECO:0000256" key="1">
    <source>
        <dbReference type="ARBA" id="ARBA00007150"/>
    </source>
</evidence>
<feature type="transmembrane region" description="Helical" evidence="7">
    <location>
        <begin position="206"/>
        <end position="224"/>
    </location>
</feature>
<dbReference type="GO" id="GO:0008961">
    <property type="term" value="F:phosphatidylglycerol-prolipoprotein diacylglyceryl transferase activity"/>
    <property type="evidence" value="ECO:0007669"/>
    <property type="project" value="UniProtKB-UniRule"/>
</dbReference>
<comment type="pathway">
    <text evidence="7">Protein modification; lipoprotein biosynthesis (diacylglyceryl transfer).</text>
</comment>
<evidence type="ECO:0000313" key="8">
    <source>
        <dbReference type="EMBL" id="APH55637.1"/>
    </source>
</evidence>
<keyword evidence="8" id="KW-0328">Glycosyltransferase</keyword>
<gene>
    <name evidence="7" type="primary">lgt</name>
    <name evidence="8" type="ORF">GbCGDNIH9_8308</name>
</gene>
<dbReference type="EMBL" id="CP018191">
    <property type="protein sequence ID" value="APH55637.1"/>
    <property type="molecule type" value="Genomic_DNA"/>
</dbReference>
<comment type="subcellular location">
    <subcellularLocation>
        <location evidence="7">Cell membrane</location>
        <topology evidence="7">Multi-pass membrane protein</topology>
    </subcellularLocation>
</comment>
<evidence type="ECO:0000313" key="9">
    <source>
        <dbReference type="Proteomes" id="UP000182373"/>
    </source>
</evidence>
<reference evidence="9" key="1">
    <citation type="submission" date="2016-11" db="EMBL/GenBank/DDBJ databases">
        <title>Comparative genomic and phenotypic analysis of Granulibacter bethesdensis clinical isolates from patients with chronic granulomatous disease.</title>
        <authorList>
            <person name="Zarember K.A."/>
            <person name="Porcella S.F."/>
            <person name="Chu J."/>
            <person name="Ding L."/>
            <person name="Dahlstrom E."/>
            <person name="Barbian K."/>
            <person name="Martens C."/>
            <person name="Sykora L."/>
            <person name="Kramer S."/>
            <person name="Pettinato A.M."/>
            <person name="Hong H."/>
            <person name="Wald G."/>
            <person name="Berg L.J."/>
            <person name="Rogge L.S."/>
            <person name="Greenberg D.E."/>
            <person name="Falcone E.L."/>
            <person name="Neves J.F."/>
            <person name="Simoes M.J."/>
            <person name="Casal M."/>
            <person name="Rodriguez-Lopez F.C."/>
            <person name="Zelazny A."/>
            <person name="Gallin J.I."/>
            <person name="Holland S.M."/>
        </authorList>
    </citation>
    <scope>NUCLEOTIDE SEQUENCE [LARGE SCALE GENOMIC DNA]</scope>
    <source>
        <strain evidence="9">NIH9.1</strain>
    </source>
</reference>
<protein>
    <recommendedName>
        <fullName evidence="7">Phosphatidylglycerol--prolipoprotein diacylglyceryl transferase</fullName>
        <ecNumber evidence="7">2.5.1.145</ecNumber>
    </recommendedName>
</protein>
<comment type="catalytic activity">
    <reaction evidence="7">
        <text>L-cysteinyl-[prolipoprotein] + a 1,2-diacyl-sn-glycero-3-phospho-(1'-sn-glycerol) = an S-1,2-diacyl-sn-glyceryl-L-cysteinyl-[prolipoprotein] + sn-glycerol 1-phosphate + H(+)</text>
        <dbReference type="Rhea" id="RHEA:56712"/>
        <dbReference type="Rhea" id="RHEA-COMP:14679"/>
        <dbReference type="Rhea" id="RHEA-COMP:14680"/>
        <dbReference type="ChEBI" id="CHEBI:15378"/>
        <dbReference type="ChEBI" id="CHEBI:29950"/>
        <dbReference type="ChEBI" id="CHEBI:57685"/>
        <dbReference type="ChEBI" id="CHEBI:64716"/>
        <dbReference type="ChEBI" id="CHEBI:140658"/>
        <dbReference type="EC" id="2.5.1.145"/>
    </reaction>
</comment>
<dbReference type="GO" id="GO:0042158">
    <property type="term" value="P:lipoprotein biosynthetic process"/>
    <property type="evidence" value="ECO:0007669"/>
    <property type="project" value="UniProtKB-UniRule"/>
</dbReference>
<evidence type="ECO:0000256" key="6">
    <source>
        <dbReference type="ARBA" id="ARBA00023136"/>
    </source>
</evidence>
<dbReference type="PANTHER" id="PTHR30589:SF0">
    <property type="entry name" value="PHOSPHATIDYLGLYCEROL--PROLIPOPROTEIN DIACYLGLYCERYL TRANSFERASE"/>
    <property type="match status" value="1"/>
</dbReference>
<evidence type="ECO:0000256" key="3">
    <source>
        <dbReference type="ARBA" id="ARBA00022679"/>
    </source>
</evidence>
<comment type="function">
    <text evidence="7">Catalyzes the transfer of the diacylglyceryl group from phosphatidylglycerol to the sulfhydryl group of the N-terminal cysteine of a prolipoprotein, the first step in the formation of mature lipoproteins.</text>
</comment>
<feature type="transmembrane region" description="Helical" evidence="7">
    <location>
        <begin position="156"/>
        <end position="174"/>
    </location>
</feature>
<dbReference type="InterPro" id="IPR001640">
    <property type="entry name" value="Lgt"/>
</dbReference>
<keyword evidence="5 7" id="KW-1133">Transmembrane helix</keyword>